<protein>
    <submittedName>
        <fullName evidence="1">Uncharacterized protein</fullName>
    </submittedName>
</protein>
<proteinExistence type="predicted"/>
<dbReference type="EMBL" id="AFBP01000078">
    <property type="protein sequence ID" value="EGG51874.1"/>
    <property type="molecule type" value="Genomic_DNA"/>
</dbReference>
<comment type="caution">
    <text evidence="1">The sequence shown here is derived from an EMBL/GenBank/DDBJ whole genome shotgun (WGS) entry which is preliminary data.</text>
</comment>
<dbReference type="AlphaFoldDB" id="F3QMI5"/>
<reference evidence="1 2" key="1">
    <citation type="submission" date="2011-02" db="EMBL/GenBank/DDBJ databases">
        <authorList>
            <person name="Weinstock G."/>
            <person name="Sodergren E."/>
            <person name="Clifton S."/>
            <person name="Fulton L."/>
            <person name="Fulton B."/>
            <person name="Courtney L."/>
            <person name="Fronick C."/>
            <person name="Harrison M."/>
            <person name="Strong C."/>
            <person name="Farmer C."/>
            <person name="Delahaunty K."/>
            <person name="Markovic C."/>
            <person name="Hall O."/>
            <person name="Minx P."/>
            <person name="Tomlinson C."/>
            <person name="Mitreva M."/>
            <person name="Hou S."/>
            <person name="Chen J."/>
            <person name="Wollam A."/>
            <person name="Pepin K.H."/>
            <person name="Johnson M."/>
            <person name="Bhonagiri V."/>
            <person name="Zhang X."/>
            <person name="Suruliraj S."/>
            <person name="Warren W."/>
            <person name="Chinwalla A."/>
            <person name="Mardis E.R."/>
            <person name="Wilson R.K."/>
        </authorList>
    </citation>
    <scope>NUCLEOTIDE SEQUENCE [LARGE SCALE GENOMIC DNA]</scope>
    <source>
        <strain evidence="1 2">YIT 11859</strain>
    </source>
</reference>
<sequence length="40" mass="4822">MHKKNIWFTPNLWGKPYATEKSLTNFFISMNSLIFIKNIF</sequence>
<evidence type="ECO:0000313" key="1">
    <source>
        <dbReference type="EMBL" id="EGG51874.1"/>
    </source>
</evidence>
<accession>F3QMI5</accession>
<gene>
    <name evidence="1" type="ORF">HMPREF9439_02164</name>
</gene>
<evidence type="ECO:0000313" key="2">
    <source>
        <dbReference type="Proteomes" id="UP000005156"/>
    </source>
</evidence>
<keyword evidence="2" id="KW-1185">Reference proteome</keyword>
<dbReference type="Proteomes" id="UP000005156">
    <property type="component" value="Unassembled WGS sequence"/>
</dbReference>
<organism evidence="1 2">
    <name type="scientific">Parasutterella excrementihominis YIT 11859</name>
    <dbReference type="NCBI Taxonomy" id="762966"/>
    <lineage>
        <taxon>Bacteria</taxon>
        <taxon>Pseudomonadati</taxon>
        <taxon>Pseudomonadota</taxon>
        <taxon>Betaproteobacteria</taxon>
        <taxon>Burkholderiales</taxon>
        <taxon>Sutterellaceae</taxon>
        <taxon>Parasutterella</taxon>
    </lineage>
</organism>
<name>F3QMI5_9BURK</name>
<dbReference type="HOGENOM" id="CLU_3293683_0_0_4"/>